<dbReference type="Proteomes" id="UP000177167">
    <property type="component" value="Unassembled WGS sequence"/>
</dbReference>
<gene>
    <name evidence="1" type="ORF">A3J46_06085</name>
</gene>
<proteinExistence type="predicted"/>
<evidence type="ECO:0000313" key="2">
    <source>
        <dbReference type="Proteomes" id="UP000177167"/>
    </source>
</evidence>
<protein>
    <submittedName>
        <fullName evidence="1">Uncharacterized protein</fullName>
    </submittedName>
</protein>
<evidence type="ECO:0000313" key="1">
    <source>
        <dbReference type="EMBL" id="OGN09058.1"/>
    </source>
</evidence>
<dbReference type="AlphaFoldDB" id="A0A1F8F8Y2"/>
<name>A0A1F8F8Y2_9BACT</name>
<accession>A0A1F8F8Y2</accession>
<comment type="caution">
    <text evidence="1">The sequence shown here is derived from an EMBL/GenBank/DDBJ whole genome shotgun (WGS) entry which is preliminary data.</text>
</comment>
<reference evidence="1 2" key="1">
    <citation type="journal article" date="2016" name="Nat. Commun.">
        <title>Thousands of microbial genomes shed light on interconnected biogeochemical processes in an aquifer system.</title>
        <authorList>
            <person name="Anantharaman K."/>
            <person name="Brown C.T."/>
            <person name="Hug L.A."/>
            <person name="Sharon I."/>
            <person name="Castelle C.J."/>
            <person name="Probst A.J."/>
            <person name="Thomas B.C."/>
            <person name="Singh A."/>
            <person name="Wilkins M.J."/>
            <person name="Karaoz U."/>
            <person name="Brodie E.L."/>
            <person name="Williams K.H."/>
            <person name="Hubbard S.S."/>
            <person name="Banfield J.F."/>
        </authorList>
    </citation>
    <scope>NUCLEOTIDE SEQUENCE [LARGE SCALE GENOMIC DNA]</scope>
</reference>
<sequence>MVAGVGFEPTTFRFWMLAAVTGSVGLYHHPAKLDAPIIVSERFLLCIKLRRTSLLIAPRLQETGGVSSADTFVSNIHRFARQIGTI</sequence>
<dbReference type="EMBL" id="MGJP01000045">
    <property type="protein sequence ID" value="OGN09058.1"/>
    <property type="molecule type" value="Genomic_DNA"/>
</dbReference>
<organism evidence="1 2">
    <name type="scientific">Candidatus Yanofskybacteria bacterium RIFCSPHIGHO2_02_FULL_41_11</name>
    <dbReference type="NCBI Taxonomy" id="1802675"/>
    <lineage>
        <taxon>Bacteria</taxon>
        <taxon>Candidatus Yanofskyibacteriota</taxon>
    </lineage>
</organism>